<reference evidence="1 2" key="1">
    <citation type="submission" date="2024-01" db="EMBL/GenBank/DDBJ databases">
        <title>A draft genome for the cacao thread blight pathogen Marasmiellus scandens.</title>
        <authorList>
            <person name="Baruah I.K."/>
            <person name="Leung J."/>
            <person name="Bukari Y."/>
            <person name="Amoako-Attah I."/>
            <person name="Meinhardt L.W."/>
            <person name="Bailey B.A."/>
            <person name="Cohen S.P."/>
        </authorList>
    </citation>
    <scope>NUCLEOTIDE SEQUENCE [LARGE SCALE GENOMIC DNA]</scope>
    <source>
        <strain evidence="1 2">GH-19</strain>
    </source>
</reference>
<organism evidence="1 2">
    <name type="scientific">Marasmiellus scandens</name>
    <dbReference type="NCBI Taxonomy" id="2682957"/>
    <lineage>
        <taxon>Eukaryota</taxon>
        <taxon>Fungi</taxon>
        <taxon>Dikarya</taxon>
        <taxon>Basidiomycota</taxon>
        <taxon>Agaricomycotina</taxon>
        <taxon>Agaricomycetes</taxon>
        <taxon>Agaricomycetidae</taxon>
        <taxon>Agaricales</taxon>
        <taxon>Marasmiineae</taxon>
        <taxon>Omphalotaceae</taxon>
        <taxon>Marasmiellus</taxon>
    </lineage>
</organism>
<protein>
    <submittedName>
        <fullName evidence="1">Uncharacterized protein</fullName>
    </submittedName>
</protein>
<gene>
    <name evidence="1" type="ORF">VKT23_013816</name>
</gene>
<sequence length="464" mass="51226">MHDLNLLVLSCFPSDDKIANISVQAAQEAKSLISLLGIVPETVKSLGTNTRLPSVDALYPDEFFDILMEEGDDSGFSAASELARLVHLYEDSAEELCTEQKDRLQELVHASIAVQVDEQVRIQSLPEITNEMEDEFIASDQKTINACLADLLERVQLSDLTDHSILRSTFSIDDPDHTDVNLQLLVSLRESHQTHIAAKAIRTHGKARETATISKSQLSDDSMTKQILRAFHDELKKGQVRGLTTGHDRQMRWYESAPTIDALGTSVNIAANGNTANTQVVANRVATSVSAKRRKIILTHGFHIDLNTVLLEARVTSLAPLKIGSWGFVYMEQSNKVMLCQVVAMYSRTGGKNGKLVSVTRTTSISSVSRVAVQVFERATGNQFRIIPSMTDPFFTKGYLILPSEAFLTTLSADTFDGAQLGTFKCLNSVDCTVYKSLDAVRAKLKQVMVEHRKHKQNATADDD</sequence>
<name>A0ABR1J1X2_9AGAR</name>
<evidence type="ECO:0000313" key="1">
    <source>
        <dbReference type="EMBL" id="KAK7448059.1"/>
    </source>
</evidence>
<evidence type="ECO:0000313" key="2">
    <source>
        <dbReference type="Proteomes" id="UP001498398"/>
    </source>
</evidence>
<keyword evidence="2" id="KW-1185">Reference proteome</keyword>
<comment type="caution">
    <text evidence="1">The sequence shown here is derived from an EMBL/GenBank/DDBJ whole genome shotgun (WGS) entry which is preliminary data.</text>
</comment>
<dbReference type="EMBL" id="JBANRG010000039">
    <property type="protein sequence ID" value="KAK7448059.1"/>
    <property type="molecule type" value="Genomic_DNA"/>
</dbReference>
<proteinExistence type="predicted"/>
<accession>A0ABR1J1X2</accession>
<dbReference type="Proteomes" id="UP001498398">
    <property type="component" value="Unassembled WGS sequence"/>
</dbReference>